<proteinExistence type="predicted"/>
<keyword evidence="2" id="KW-0732">Signal</keyword>
<reference evidence="3 4" key="1">
    <citation type="submission" date="2018-05" db="EMBL/GenBank/DDBJ databases">
        <authorList>
            <person name="Lanie J.A."/>
            <person name="Ng W.-L."/>
            <person name="Kazmierczak K.M."/>
            <person name="Andrzejewski T.M."/>
            <person name="Davidsen T.M."/>
            <person name="Wayne K.J."/>
            <person name="Tettelin H."/>
            <person name="Glass J.I."/>
            <person name="Rusch D."/>
            <person name="Podicherti R."/>
            <person name="Tsui H.-C.T."/>
            <person name="Winkler M.E."/>
        </authorList>
    </citation>
    <scope>NUCLEOTIDE SEQUENCE [LARGE SCALE GENOMIC DNA]</scope>
    <source>
        <strain evidence="3 4">BUT-10</strain>
    </source>
</reference>
<accession>A0A328BP36</accession>
<feature type="chain" id="PRO_5016324520" evidence="2">
    <location>
        <begin position="22"/>
        <end position="188"/>
    </location>
</feature>
<dbReference type="RefSeq" id="WP_111275274.1">
    <property type="nucleotide sequence ID" value="NZ_QFYS01000002.1"/>
</dbReference>
<comment type="caution">
    <text evidence="3">The sequence shown here is derived from an EMBL/GenBank/DDBJ whole genome shotgun (WGS) entry which is preliminary data.</text>
</comment>
<dbReference type="AlphaFoldDB" id="A0A328BP36"/>
<feature type="region of interest" description="Disordered" evidence="1">
    <location>
        <begin position="36"/>
        <end position="68"/>
    </location>
</feature>
<evidence type="ECO:0000313" key="4">
    <source>
        <dbReference type="Proteomes" id="UP000249524"/>
    </source>
</evidence>
<dbReference type="Proteomes" id="UP000249524">
    <property type="component" value="Unassembled WGS sequence"/>
</dbReference>
<organism evidence="3 4">
    <name type="scientific">Phenylobacterium kunshanense</name>
    <dbReference type="NCBI Taxonomy" id="1445034"/>
    <lineage>
        <taxon>Bacteria</taxon>
        <taxon>Pseudomonadati</taxon>
        <taxon>Pseudomonadota</taxon>
        <taxon>Alphaproteobacteria</taxon>
        <taxon>Caulobacterales</taxon>
        <taxon>Caulobacteraceae</taxon>
        <taxon>Phenylobacterium</taxon>
    </lineage>
</organism>
<dbReference type="OrthoDB" id="7189232at2"/>
<protein>
    <submittedName>
        <fullName evidence="3">Uncharacterized protein</fullName>
    </submittedName>
</protein>
<dbReference type="EMBL" id="QFYS01000002">
    <property type="protein sequence ID" value="RAK67664.1"/>
    <property type="molecule type" value="Genomic_DNA"/>
</dbReference>
<evidence type="ECO:0000256" key="2">
    <source>
        <dbReference type="SAM" id="SignalP"/>
    </source>
</evidence>
<name>A0A328BP36_9CAUL</name>
<feature type="signal peptide" evidence="2">
    <location>
        <begin position="1"/>
        <end position="21"/>
    </location>
</feature>
<evidence type="ECO:0000256" key="1">
    <source>
        <dbReference type="SAM" id="MobiDB-lite"/>
    </source>
</evidence>
<keyword evidence="4" id="KW-1185">Reference proteome</keyword>
<sequence>MRGRVGSLVALATLAATAAQAQVAEPDAIDALLRPPVEAAPPEPRPSSGRPVFIHETGRTPDGPASAADLAYDGRLRTSAASARGFQGPLEGGWTLSAGGRDLFALQLVDRAGGVEGAWRDLRRPGALDASGLVEPAERTGGDLVFRFAGAVLVLRTAEGGWSGELTEAGRTEAARLLRRAPTPPSAP</sequence>
<evidence type="ECO:0000313" key="3">
    <source>
        <dbReference type="EMBL" id="RAK67664.1"/>
    </source>
</evidence>
<gene>
    <name evidence="3" type="ORF">DJ019_07115</name>
</gene>